<name>A0A016VEK2_9BILA</name>
<dbReference type="EMBL" id="JARK01001347">
    <property type="protein sequence ID" value="EYC25721.1"/>
    <property type="molecule type" value="Genomic_DNA"/>
</dbReference>
<dbReference type="Proteomes" id="UP000024635">
    <property type="component" value="Unassembled WGS sequence"/>
</dbReference>
<protein>
    <submittedName>
        <fullName evidence="1">Uncharacterized protein</fullName>
    </submittedName>
</protein>
<gene>
    <name evidence="1" type="primary">Acey_s0011.g1352</name>
    <name evidence="1" type="ORF">Y032_0011g1352</name>
</gene>
<proteinExistence type="predicted"/>
<evidence type="ECO:0000313" key="2">
    <source>
        <dbReference type="Proteomes" id="UP000024635"/>
    </source>
</evidence>
<sequence length="69" mass="8104">MGERTEFLLKEMDAARQNRRNDTKFTSKHNEQNLNLTQDTSEKFLLTAVTKLSIIFKTMVFWHAPFLNG</sequence>
<evidence type="ECO:0000313" key="1">
    <source>
        <dbReference type="EMBL" id="EYC25721.1"/>
    </source>
</evidence>
<keyword evidence="2" id="KW-1185">Reference proteome</keyword>
<reference evidence="2" key="1">
    <citation type="journal article" date="2015" name="Nat. Genet.">
        <title>The genome and transcriptome of the zoonotic hookworm Ancylostoma ceylanicum identify infection-specific gene families.</title>
        <authorList>
            <person name="Schwarz E.M."/>
            <person name="Hu Y."/>
            <person name="Antoshechkin I."/>
            <person name="Miller M.M."/>
            <person name="Sternberg P.W."/>
            <person name="Aroian R.V."/>
        </authorList>
    </citation>
    <scope>NUCLEOTIDE SEQUENCE</scope>
    <source>
        <strain evidence="2">HY135</strain>
    </source>
</reference>
<comment type="caution">
    <text evidence="1">The sequence shown here is derived from an EMBL/GenBank/DDBJ whole genome shotgun (WGS) entry which is preliminary data.</text>
</comment>
<organism evidence="1 2">
    <name type="scientific">Ancylostoma ceylanicum</name>
    <dbReference type="NCBI Taxonomy" id="53326"/>
    <lineage>
        <taxon>Eukaryota</taxon>
        <taxon>Metazoa</taxon>
        <taxon>Ecdysozoa</taxon>
        <taxon>Nematoda</taxon>
        <taxon>Chromadorea</taxon>
        <taxon>Rhabditida</taxon>
        <taxon>Rhabditina</taxon>
        <taxon>Rhabditomorpha</taxon>
        <taxon>Strongyloidea</taxon>
        <taxon>Ancylostomatidae</taxon>
        <taxon>Ancylostomatinae</taxon>
        <taxon>Ancylostoma</taxon>
    </lineage>
</organism>
<dbReference type="AlphaFoldDB" id="A0A016VEK2"/>
<accession>A0A016VEK2</accession>